<feature type="binding site" evidence="6">
    <location>
        <position position="83"/>
    </location>
    <ligand>
        <name>(6S)-5-formyl-5,6,7,8-tetrahydrofolate</name>
        <dbReference type="ChEBI" id="CHEBI:57457"/>
    </ligand>
</feature>
<dbReference type="InterPro" id="IPR027368">
    <property type="entry name" value="MnmE_dom2"/>
</dbReference>
<dbReference type="CDD" id="cd04164">
    <property type="entry name" value="trmE"/>
    <property type="match status" value="1"/>
</dbReference>
<evidence type="ECO:0000256" key="6">
    <source>
        <dbReference type="HAMAP-Rule" id="MF_00379"/>
    </source>
</evidence>
<keyword evidence="6" id="KW-0479">Metal-binding</keyword>
<feature type="domain" description="MnmE helical" evidence="10">
    <location>
        <begin position="125"/>
        <end position="453"/>
    </location>
</feature>
<dbReference type="Pfam" id="PF10396">
    <property type="entry name" value="TrmE_N"/>
    <property type="match status" value="1"/>
</dbReference>
<dbReference type="RefSeq" id="WP_119088585.1">
    <property type="nucleotide sequence ID" value="NZ_QXIS01000006.1"/>
</dbReference>
<dbReference type="HAMAP" id="MF_00379">
    <property type="entry name" value="GTPase_MnmE"/>
    <property type="match status" value="1"/>
</dbReference>
<keyword evidence="5 6" id="KW-0342">GTP-binding</keyword>
<comment type="function">
    <text evidence="6">Exhibits a very high intrinsic GTPase hydrolysis rate. Involved in the addition of a carboxymethylaminomethyl (cmnm) group at the wobble position (U34) of certain tRNAs, forming tRNA-cmnm(5)s(2)U34.</text>
</comment>
<feature type="domain" description="G" evidence="8">
    <location>
        <begin position="223"/>
        <end position="337"/>
    </location>
</feature>
<feature type="binding site" evidence="6">
    <location>
        <begin position="275"/>
        <end position="278"/>
    </location>
    <ligand>
        <name>GTP</name>
        <dbReference type="ChEBI" id="CHEBI:37565"/>
    </ligand>
</feature>
<dbReference type="Gene3D" id="3.40.50.300">
    <property type="entry name" value="P-loop containing nucleotide triphosphate hydrolases"/>
    <property type="match status" value="1"/>
</dbReference>
<dbReference type="EC" id="3.6.-.-" evidence="6"/>
<dbReference type="GO" id="GO:0005829">
    <property type="term" value="C:cytosol"/>
    <property type="evidence" value="ECO:0007669"/>
    <property type="project" value="TreeGrafter"/>
</dbReference>
<feature type="binding site" evidence="6">
    <location>
        <position position="456"/>
    </location>
    <ligand>
        <name>(6S)-5-formyl-5,6,7,8-tetrahydrofolate</name>
        <dbReference type="ChEBI" id="CHEBI:57457"/>
    </ligand>
</feature>
<comment type="cofactor">
    <cofactor evidence="6">
        <name>K(+)</name>
        <dbReference type="ChEBI" id="CHEBI:29103"/>
    </cofactor>
    <text evidence="6">Binds 1 potassium ion per subunit.</text>
</comment>
<feature type="binding site" evidence="6">
    <location>
        <position position="256"/>
    </location>
    <ligand>
        <name>Mg(2+)</name>
        <dbReference type="ChEBI" id="CHEBI:18420"/>
    </ligand>
</feature>
<evidence type="ECO:0000256" key="3">
    <source>
        <dbReference type="ARBA" id="ARBA00022741"/>
    </source>
</evidence>
<dbReference type="Gene3D" id="3.30.1360.120">
    <property type="entry name" value="Probable tRNA modification gtpase trme, domain 1"/>
    <property type="match status" value="1"/>
</dbReference>
<dbReference type="AlphaFoldDB" id="A0A398CVG1"/>
<dbReference type="CDD" id="cd14858">
    <property type="entry name" value="TrmE_N"/>
    <property type="match status" value="1"/>
</dbReference>
<dbReference type="InterPro" id="IPR025867">
    <property type="entry name" value="MnmE_helical"/>
</dbReference>
<dbReference type="PANTHER" id="PTHR42714:SF2">
    <property type="entry name" value="TRNA MODIFICATION GTPASE GTPBP3, MITOCHONDRIAL"/>
    <property type="match status" value="1"/>
</dbReference>
<protein>
    <recommendedName>
        <fullName evidence="6">tRNA modification GTPase MnmE</fullName>
        <ecNumber evidence="6">3.6.-.-</ecNumber>
    </recommendedName>
</protein>
<dbReference type="GO" id="GO:0003924">
    <property type="term" value="F:GTPase activity"/>
    <property type="evidence" value="ECO:0007669"/>
    <property type="project" value="UniProtKB-UniRule"/>
</dbReference>
<feature type="binding site" evidence="6">
    <location>
        <position position="252"/>
    </location>
    <ligand>
        <name>K(+)</name>
        <dbReference type="ChEBI" id="CHEBI:29103"/>
    </ligand>
</feature>
<evidence type="ECO:0000256" key="2">
    <source>
        <dbReference type="ARBA" id="ARBA00022694"/>
    </source>
</evidence>
<evidence type="ECO:0000259" key="9">
    <source>
        <dbReference type="Pfam" id="PF10396"/>
    </source>
</evidence>
<evidence type="ECO:0000256" key="7">
    <source>
        <dbReference type="RuleBase" id="RU003313"/>
    </source>
</evidence>
<keyword evidence="6" id="KW-0963">Cytoplasm</keyword>
<dbReference type="GO" id="GO:0005525">
    <property type="term" value="F:GTP binding"/>
    <property type="evidence" value="ECO:0007669"/>
    <property type="project" value="UniProtKB-UniRule"/>
</dbReference>
<organism evidence="11 12">
    <name type="scientific">Candidatus Cryosericum terrychapinii</name>
    <dbReference type="NCBI Taxonomy" id="2290919"/>
    <lineage>
        <taxon>Bacteria</taxon>
        <taxon>Pseudomonadati</taxon>
        <taxon>Caldisericota/Cryosericota group</taxon>
        <taxon>Candidatus Cryosericota</taxon>
        <taxon>Candidatus Cryosericia</taxon>
        <taxon>Candidatus Cryosericales</taxon>
        <taxon>Candidatus Cryosericaceae</taxon>
        <taxon>Candidatus Cryosericum</taxon>
    </lineage>
</organism>
<evidence type="ECO:0000256" key="1">
    <source>
        <dbReference type="ARBA" id="ARBA00011043"/>
    </source>
</evidence>
<dbReference type="InterPro" id="IPR027266">
    <property type="entry name" value="TrmE/GcvT-like"/>
</dbReference>
<dbReference type="NCBIfam" id="TIGR00450">
    <property type="entry name" value="mnmE_trmE_thdF"/>
    <property type="match status" value="1"/>
</dbReference>
<sequence>MPHVSTIAALATARGSSGIGIVRLSGPDSWAIAERLTTGQPPLVDRMANLRRICRPSTGEVMDQGIVLAMRGPHSYTGEDTVELQLHGSPLLLDSVLQACLELGAEPARPGEFTFRALLAGKLSLLQAEAVRDLVGASSDEELSLARKSLFTDASQPFRAVLSLITRSLAAVEGPVDFPDQFSEDDEAGALHLATRLAAETHADIQKLLADAQATTRLRRGVTVVIAGATNVGKSSLMNALLKYPRVIVSDIPGTTRDSVAEEILLGRQRVTLVDTAGIGRPPAGALDSLAGEQAAQSIEHADIVLIVLNAETGLQLHERDLLDRARSLPHLVAVNKIDAGPVPAGLEAEVGGPVLGISATEGTELDELTHRLTEMVEAAAGTVAASQMVTHRQAAELTIADRALGEFMNSAATVPADVLAYLLGEAREAMQRLLGEHIAPDEILATVFSTFCIGK</sequence>
<dbReference type="Proteomes" id="UP000266328">
    <property type="component" value="Unassembled WGS sequence"/>
</dbReference>
<keyword evidence="6" id="KW-0378">Hydrolase</keyword>
<feature type="binding site" evidence="6">
    <location>
        <position position="122"/>
    </location>
    <ligand>
        <name>(6S)-5-formyl-5,6,7,8-tetrahydrofolate</name>
        <dbReference type="ChEBI" id="CHEBI:57457"/>
    </ligand>
</feature>
<dbReference type="EMBL" id="QXIS01000006">
    <property type="protein sequence ID" value="RIE06682.1"/>
    <property type="molecule type" value="Genomic_DNA"/>
</dbReference>
<evidence type="ECO:0000259" key="10">
    <source>
        <dbReference type="Pfam" id="PF12631"/>
    </source>
</evidence>
<keyword evidence="12" id="KW-1185">Reference proteome</keyword>
<dbReference type="InterPro" id="IPR006073">
    <property type="entry name" value="GTP-bd"/>
</dbReference>
<dbReference type="GO" id="GO:0002098">
    <property type="term" value="P:tRNA wobble uridine modification"/>
    <property type="evidence" value="ECO:0007669"/>
    <property type="project" value="TreeGrafter"/>
</dbReference>
<dbReference type="NCBIfam" id="TIGR00231">
    <property type="entry name" value="small_GTP"/>
    <property type="match status" value="1"/>
</dbReference>
<dbReference type="Gene3D" id="1.20.120.430">
    <property type="entry name" value="tRNA modification GTPase MnmE domain 2"/>
    <property type="match status" value="1"/>
</dbReference>
<dbReference type="InterPro" id="IPR018948">
    <property type="entry name" value="GTP-bd_TrmE_N"/>
</dbReference>
<keyword evidence="6" id="KW-0460">Magnesium</keyword>
<feature type="binding site" evidence="6">
    <location>
        <position position="250"/>
    </location>
    <ligand>
        <name>K(+)</name>
        <dbReference type="ChEBI" id="CHEBI:29103"/>
    </ligand>
</feature>
<evidence type="ECO:0000256" key="5">
    <source>
        <dbReference type="ARBA" id="ARBA00023134"/>
    </source>
</evidence>
<dbReference type="Pfam" id="PF12631">
    <property type="entry name" value="MnmE_helical"/>
    <property type="match status" value="1"/>
</dbReference>
<dbReference type="InterPro" id="IPR004520">
    <property type="entry name" value="GTPase_MnmE"/>
</dbReference>
<comment type="subcellular location">
    <subcellularLocation>
        <location evidence="6">Cytoplasm</location>
    </subcellularLocation>
</comment>
<dbReference type="GO" id="GO:0030488">
    <property type="term" value="P:tRNA methylation"/>
    <property type="evidence" value="ECO:0007669"/>
    <property type="project" value="TreeGrafter"/>
</dbReference>
<dbReference type="InterPro" id="IPR031168">
    <property type="entry name" value="G_TrmE"/>
</dbReference>
<accession>A0A398CVG1</accession>
<feature type="binding site" evidence="6">
    <location>
        <position position="255"/>
    </location>
    <ligand>
        <name>K(+)</name>
        <dbReference type="ChEBI" id="CHEBI:29103"/>
    </ligand>
</feature>
<feature type="binding site" evidence="6">
    <location>
        <begin position="250"/>
        <end position="256"/>
    </location>
    <ligand>
        <name>GTP</name>
        <dbReference type="ChEBI" id="CHEBI:37565"/>
    </ligand>
</feature>
<dbReference type="InterPro" id="IPR005225">
    <property type="entry name" value="Small_GTP-bd"/>
</dbReference>
<comment type="caution">
    <text evidence="6">Lacks conserved residue(s) required for the propagation of feature annotation.</text>
</comment>
<keyword evidence="2 6" id="KW-0819">tRNA processing</keyword>
<evidence type="ECO:0000259" key="8">
    <source>
        <dbReference type="Pfam" id="PF01926"/>
    </source>
</evidence>
<evidence type="ECO:0000313" key="12">
    <source>
        <dbReference type="Proteomes" id="UP000266328"/>
    </source>
</evidence>
<dbReference type="SUPFAM" id="SSF52540">
    <property type="entry name" value="P-loop containing nucleoside triphosphate hydrolases"/>
    <property type="match status" value="1"/>
</dbReference>
<gene>
    <name evidence="6 11" type="primary">mnmE</name>
    <name evidence="6" type="synonym">trmE</name>
    <name evidence="11" type="ORF">SMC7_01360</name>
</gene>
<proteinExistence type="inferred from homology"/>
<dbReference type="InterPro" id="IPR027417">
    <property type="entry name" value="P-loop_NTPase"/>
</dbReference>
<dbReference type="PRINTS" id="PR00326">
    <property type="entry name" value="GTP1OBG"/>
</dbReference>
<evidence type="ECO:0000313" key="11">
    <source>
        <dbReference type="EMBL" id="RIE06682.1"/>
    </source>
</evidence>
<comment type="subunit">
    <text evidence="6">Homodimer. Heterotetramer of two MnmE and two MnmG subunits.</text>
</comment>
<dbReference type="Pfam" id="PF01926">
    <property type="entry name" value="MMR_HSR1"/>
    <property type="match status" value="1"/>
</dbReference>
<evidence type="ECO:0000256" key="4">
    <source>
        <dbReference type="ARBA" id="ARBA00022958"/>
    </source>
</evidence>
<dbReference type="GO" id="GO:0046872">
    <property type="term" value="F:metal ion binding"/>
    <property type="evidence" value="ECO:0007669"/>
    <property type="project" value="UniProtKB-KW"/>
</dbReference>
<feature type="binding site" evidence="6">
    <location>
        <position position="231"/>
    </location>
    <ligand>
        <name>K(+)</name>
        <dbReference type="ChEBI" id="CHEBI:29103"/>
    </ligand>
</feature>
<feature type="domain" description="GTP-binding protein TrmE N-terminal" evidence="9">
    <location>
        <begin position="6"/>
        <end position="122"/>
    </location>
</feature>
<comment type="similarity">
    <text evidence="1 6 7">Belongs to the TRAFAC class TrmE-Era-EngA-EngB-Septin-like GTPase superfamily. TrmE GTPase family.</text>
</comment>
<name>A0A398CVG1_9BACT</name>
<feature type="binding site" evidence="6">
    <location>
        <position position="23"/>
    </location>
    <ligand>
        <name>(6S)-5-formyl-5,6,7,8-tetrahydrofolate</name>
        <dbReference type="ChEBI" id="CHEBI:57457"/>
    </ligand>
</feature>
<keyword evidence="3 6" id="KW-0547">Nucleotide-binding</keyword>
<reference evidence="11 12" key="1">
    <citation type="submission" date="2018-09" db="EMBL/GenBank/DDBJ databases">
        <title>Discovery and Ecogenomic Context for Candidatus Cryosericales, a Global Caldiserica Order Active in Thawing Permafrost.</title>
        <authorList>
            <person name="Martinez M.A."/>
            <person name="Woodcroft B.J."/>
            <person name="Ignacio Espinoza J.C."/>
            <person name="Zayed A."/>
            <person name="Singleton C.M."/>
            <person name="Boyd J."/>
            <person name="Li Y.-F."/>
            <person name="Purvine S."/>
            <person name="Maughan H."/>
            <person name="Hodgkins S.B."/>
            <person name="Anderson D."/>
            <person name="Sederholm M."/>
            <person name="Temperton B."/>
            <person name="Saleska S.R."/>
            <person name="Tyson G.W."/>
            <person name="Rich V.I."/>
        </authorList>
    </citation>
    <scope>NUCLEOTIDE SEQUENCE [LARGE SCALE GENOMIC DNA]</scope>
    <source>
        <strain evidence="11 12">SMC7</strain>
    </source>
</reference>
<keyword evidence="4 6" id="KW-0630">Potassium</keyword>
<feature type="binding site" evidence="6">
    <location>
        <begin position="231"/>
        <end position="236"/>
    </location>
    <ligand>
        <name>GTP</name>
        <dbReference type="ChEBI" id="CHEBI:37565"/>
    </ligand>
</feature>
<comment type="caution">
    <text evidence="11">The sequence shown here is derived from an EMBL/GenBank/DDBJ whole genome shotgun (WGS) entry which is preliminary data.</text>
</comment>
<dbReference type="PANTHER" id="PTHR42714">
    <property type="entry name" value="TRNA MODIFICATION GTPASE GTPBP3"/>
    <property type="match status" value="1"/>
</dbReference>
<dbReference type="OrthoDB" id="9805918at2"/>
<feature type="binding site" evidence="6">
    <location>
        <position position="235"/>
    </location>
    <ligand>
        <name>Mg(2+)</name>
        <dbReference type="ChEBI" id="CHEBI:18420"/>
    </ligand>
</feature>